<evidence type="ECO:0000256" key="2">
    <source>
        <dbReference type="ARBA" id="ARBA00022630"/>
    </source>
</evidence>
<evidence type="ECO:0000256" key="3">
    <source>
        <dbReference type="ARBA" id="ARBA00022827"/>
    </source>
</evidence>
<gene>
    <name evidence="6" type="ORF">LENED_011326</name>
</gene>
<proteinExistence type="inferred from homology"/>
<dbReference type="Proteomes" id="UP000188533">
    <property type="component" value="Unassembled WGS sequence"/>
</dbReference>
<dbReference type="InterPro" id="IPR006094">
    <property type="entry name" value="Oxid_FAD_bind_N"/>
</dbReference>
<dbReference type="PROSITE" id="PS51387">
    <property type="entry name" value="FAD_PCMH"/>
    <property type="match status" value="1"/>
</dbReference>
<dbReference type="GO" id="GO:0016491">
    <property type="term" value="F:oxidoreductase activity"/>
    <property type="evidence" value="ECO:0007669"/>
    <property type="project" value="UniProtKB-KW"/>
</dbReference>
<keyword evidence="3" id="KW-0274">FAD</keyword>
<keyword evidence="4" id="KW-0560">Oxidoreductase</keyword>
<reference evidence="6 7" key="1">
    <citation type="submission" date="2016-08" db="EMBL/GenBank/DDBJ databases">
        <authorList>
            <consortium name="Lentinula edodes genome sequencing consortium"/>
            <person name="Sakamoto Y."/>
            <person name="Nakade K."/>
            <person name="Sato S."/>
            <person name="Yoshida Y."/>
            <person name="Miyazaki K."/>
            <person name="Natsume S."/>
            <person name="Konno N."/>
        </authorList>
    </citation>
    <scope>NUCLEOTIDE SEQUENCE [LARGE SCALE GENOMIC DNA]</scope>
    <source>
        <strain evidence="6 7">NBRC 111202</strain>
    </source>
</reference>
<evidence type="ECO:0000313" key="6">
    <source>
        <dbReference type="EMBL" id="GAW09191.1"/>
    </source>
</evidence>
<dbReference type="InterPro" id="IPR016169">
    <property type="entry name" value="FAD-bd_PCMH_sub2"/>
</dbReference>
<name>A0A1Q3EPS2_LENED</name>
<evidence type="ECO:0000313" key="7">
    <source>
        <dbReference type="Proteomes" id="UP000188533"/>
    </source>
</evidence>
<organism evidence="6 7">
    <name type="scientific">Lentinula edodes</name>
    <name type="common">Shiitake mushroom</name>
    <name type="synonym">Lentinus edodes</name>
    <dbReference type="NCBI Taxonomy" id="5353"/>
    <lineage>
        <taxon>Eukaryota</taxon>
        <taxon>Fungi</taxon>
        <taxon>Dikarya</taxon>
        <taxon>Basidiomycota</taxon>
        <taxon>Agaricomycotina</taxon>
        <taxon>Agaricomycetes</taxon>
        <taxon>Agaricomycetidae</taxon>
        <taxon>Agaricales</taxon>
        <taxon>Marasmiineae</taxon>
        <taxon>Omphalotaceae</taxon>
        <taxon>Lentinula</taxon>
    </lineage>
</organism>
<dbReference type="InterPro" id="IPR016166">
    <property type="entry name" value="FAD-bd_PCMH"/>
</dbReference>
<dbReference type="AlphaFoldDB" id="A0A1Q3EPS2"/>
<dbReference type="STRING" id="5353.A0A1Q3EPS2"/>
<dbReference type="Pfam" id="PF01565">
    <property type="entry name" value="FAD_binding_4"/>
    <property type="match status" value="1"/>
</dbReference>
<evidence type="ECO:0000259" key="5">
    <source>
        <dbReference type="PROSITE" id="PS51387"/>
    </source>
</evidence>
<sequence length="567" mass="61336">MPRKAKRPLYSVSIRGEARLYWKLNVIVARTRIPNGPKVLAQLTSLNPHDQSQNSSVASSSAATIAVQTCQQLQQSLGPTIVQTSTSGSDYILGANGAWSTFNTEVNYQPTCIVFANEAEHVQTAMKTIYQNEADYAVQAGGHSGMTGWNTIQDGVLISFKNMNTSSYDPDHDTITMLPGVRWGEVITEMEPFGVAPVGGRISEVGTGLLLGGGLSFLSSAEGYASDNYVSLDVVLVDGTLVTATADNEYQDLFKALKGGANRFGIVTRYEVKAVHTGTKEEKRWWGGLFVYPNSSSEALLGAIAHYTHDTNDTNAVMVTVIMTTWPNLEPSISVLLVYNGTEASFNNAFAEFLSIPYTSSSPGSLSFLELSNAVHFPSGMGTLFSASSLAGTPANSDVSVDDYLELYRQYNNFSSAFASSPDIGFTLLDFSPVLQSQIRAGYKKGGNPINPPLGTTGYSIVLFQVTYREGVTQTAEDVEDGRQFWIDNAPSTPGLPLFLSEADAAQQVFATYGEYDFLKQVYAKYDPTGFNVRHTEGPLGLESVLAPSICEPLSIFNYSLPLPLCF</sequence>
<evidence type="ECO:0000256" key="4">
    <source>
        <dbReference type="ARBA" id="ARBA00023002"/>
    </source>
</evidence>
<dbReference type="PANTHER" id="PTHR42973:SF13">
    <property type="entry name" value="FAD-BINDING PCMH-TYPE DOMAIN-CONTAINING PROTEIN"/>
    <property type="match status" value="1"/>
</dbReference>
<comment type="similarity">
    <text evidence="1">Belongs to the oxygen-dependent FAD-linked oxidoreductase family.</text>
</comment>
<keyword evidence="2" id="KW-0285">Flavoprotein</keyword>
<dbReference type="InterPro" id="IPR050416">
    <property type="entry name" value="FAD-linked_Oxidoreductase"/>
</dbReference>
<keyword evidence="7" id="KW-1185">Reference proteome</keyword>
<dbReference type="SUPFAM" id="SSF56176">
    <property type="entry name" value="FAD-binding/transporter-associated domain-like"/>
    <property type="match status" value="1"/>
</dbReference>
<reference evidence="6 7" key="2">
    <citation type="submission" date="2017-02" db="EMBL/GenBank/DDBJ databases">
        <title>A genome survey and senescence transcriptome analysis in Lentinula edodes.</title>
        <authorList>
            <person name="Sakamoto Y."/>
            <person name="Nakade K."/>
            <person name="Sato S."/>
            <person name="Yoshida Y."/>
            <person name="Miyazaki K."/>
            <person name="Natsume S."/>
            <person name="Konno N."/>
        </authorList>
    </citation>
    <scope>NUCLEOTIDE SEQUENCE [LARGE SCALE GENOMIC DNA]</scope>
    <source>
        <strain evidence="6 7">NBRC 111202</strain>
    </source>
</reference>
<dbReference type="GO" id="GO:0071949">
    <property type="term" value="F:FAD binding"/>
    <property type="evidence" value="ECO:0007669"/>
    <property type="project" value="InterPro"/>
</dbReference>
<dbReference type="EMBL" id="BDGU01001041">
    <property type="protein sequence ID" value="GAW09191.1"/>
    <property type="molecule type" value="Genomic_DNA"/>
</dbReference>
<dbReference type="PANTHER" id="PTHR42973">
    <property type="entry name" value="BINDING OXIDOREDUCTASE, PUTATIVE (AFU_ORTHOLOGUE AFUA_1G17690)-RELATED"/>
    <property type="match status" value="1"/>
</dbReference>
<protein>
    <submittedName>
        <fullName evidence="6">Fad binding domain-containing protein</fullName>
    </submittedName>
</protein>
<comment type="caution">
    <text evidence="6">The sequence shown here is derived from an EMBL/GenBank/DDBJ whole genome shotgun (WGS) entry which is preliminary data.</text>
</comment>
<feature type="domain" description="FAD-binding PCMH-type" evidence="5">
    <location>
        <begin position="106"/>
        <end position="277"/>
    </location>
</feature>
<dbReference type="Gene3D" id="3.40.462.20">
    <property type="match status" value="1"/>
</dbReference>
<evidence type="ECO:0000256" key="1">
    <source>
        <dbReference type="ARBA" id="ARBA00005466"/>
    </source>
</evidence>
<dbReference type="Gene3D" id="3.30.465.10">
    <property type="match status" value="1"/>
</dbReference>
<dbReference type="InterPro" id="IPR036318">
    <property type="entry name" value="FAD-bd_PCMH-like_sf"/>
</dbReference>
<accession>A0A1Q3EPS2</accession>